<evidence type="ECO:0000313" key="4">
    <source>
        <dbReference type="EMBL" id="OAT18854.1"/>
    </source>
</evidence>
<sequence length="735" mass="75841">MTVKYKTLITTAGAAKFAAATAGGTKVTITQMAVGDGGGTLPVPDVGQTKLISEKYRAALNKISVDAKKKNYVIAELVIPPEVGGFWLREMGLYDAAGTLVAVANMAESYKPELAEGSGRAQTLRMVIIVSAVESVDLVIDTTMVMATQDYVDDKIAEHEQSRRHPDASLTAKGLTQLSSATDSASEVLAATPKAVKAAYDLANGKYTAQDATTARKGLVQLSSATDSTSEVLAATPKAVKTAYDLANGKYTAQDATTARKGIVQLSSATDSISEVLAATPKAVKAANDNANGRVPSNRKINGHVLTADANLTAEDVGALSLANGGTLTGGIKIKYGNAGAPIRLYQDNGANEYGVFLFKPASDTFAIYPTAKGGAETGNAASGIKPFTINLGNGLVSLGNGLSIGTATSSAMGSNSIAIGDSDTGFKWNNDGNFDVMANAYAIMNVAPSAINPKKLIQLETTNGSYISGRTQNTVLVNRTAVSNGSVSVMVRQEHTNYKWMLGGLGNSYFGFFMNANSHAESDNSHDMSAYLTTTGWYTSGTLSSAGAISTALSITAGGKVQANTISNGAFSWGNAGAMTANNGDIFGTVWASASLGGDGKAGIWLSTALNRAYARGSAGITAAEAAQTTANAAAPKSTVYTKTEADTRFQPKGSYTPAGEAYTKAASDARYLQGTKLGAEGHIVINSSGAISRVPAGCVMTGWQPEGQNIGGDPCYYKPIQQNINGTWATITG</sequence>
<gene>
    <name evidence="4" type="ORF">M979_1678</name>
</gene>
<reference evidence="4 5" key="1">
    <citation type="submission" date="2016-04" db="EMBL/GenBank/DDBJ databases">
        <title>ATOL: Assembling a taxonomically balanced genome-scale reconstruction of the evolutionary history of the Enterobacteriaceae.</title>
        <authorList>
            <person name="Plunkett G.III."/>
            <person name="Neeno-Eckwall E.C."/>
            <person name="Glasner J.D."/>
            <person name="Perna N.T."/>
        </authorList>
    </citation>
    <scope>NUCLEOTIDE SEQUENCE [LARGE SCALE GENOMIC DNA]</scope>
    <source>
        <strain evidence="4 5">ATCC 51607</strain>
    </source>
</reference>
<keyword evidence="2" id="KW-0945">Host-virus interaction</keyword>
<dbReference type="InterPro" id="IPR051934">
    <property type="entry name" value="Phage_Tail_Fiber_Structural"/>
</dbReference>
<evidence type="ECO:0000313" key="5">
    <source>
        <dbReference type="Proteomes" id="UP000078286"/>
    </source>
</evidence>
<dbReference type="Pfam" id="PF03406">
    <property type="entry name" value="Phage_fiber_2"/>
    <property type="match status" value="3"/>
</dbReference>
<dbReference type="PANTHER" id="PTHR35191:SF1">
    <property type="entry name" value="PROPHAGE SIDE TAIL FIBER PROTEIN HOMOLOG STFQ-RELATED"/>
    <property type="match status" value="1"/>
</dbReference>
<evidence type="ECO:0000256" key="2">
    <source>
        <dbReference type="ARBA" id="ARBA00022581"/>
    </source>
</evidence>
<dbReference type="PANTHER" id="PTHR35191">
    <property type="entry name" value="PROPHAGE SIDE TAIL FIBER PROTEIN HOMOLOG STFQ-RELATED"/>
    <property type="match status" value="1"/>
</dbReference>
<evidence type="ECO:0000259" key="3">
    <source>
        <dbReference type="Pfam" id="PF12571"/>
    </source>
</evidence>
<dbReference type="InterPro" id="IPR022225">
    <property type="entry name" value="Phage_tail_fibre_N"/>
</dbReference>
<dbReference type="PATRIC" id="fig|1354255.3.peg.1734"/>
<dbReference type="Pfam" id="PF12571">
    <property type="entry name" value="Phage_tail_fib"/>
    <property type="match status" value="1"/>
</dbReference>
<dbReference type="Proteomes" id="UP000078286">
    <property type="component" value="Unassembled WGS sequence"/>
</dbReference>
<comment type="caution">
    <text evidence="4">The sequence shown here is derived from an EMBL/GenBank/DDBJ whole genome shotgun (WGS) entry which is preliminary data.</text>
</comment>
<name>A0A1B7HT63_9ENTR</name>
<accession>A0A1B7HT63</accession>
<dbReference type="AlphaFoldDB" id="A0A1B7HT63"/>
<comment type="subcellular location">
    <subcellularLocation>
        <location evidence="1">Virion</location>
    </subcellularLocation>
</comment>
<proteinExistence type="predicted"/>
<protein>
    <submittedName>
        <fullName evidence="4">Phage tail fiber protein</fullName>
    </submittedName>
</protein>
<evidence type="ECO:0000256" key="1">
    <source>
        <dbReference type="ARBA" id="ARBA00004328"/>
    </source>
</evidence>
<keyword evidence="5" id="KW-1185">Reference proteome</keyword>
<dbReference type="RefSeq" id="WP_245164691.1">
    <property type="nucleotide sequence ID" value="NZ_LXEO01000017.1"/>
</dbReference>
<dbReference type="InterPro" id="IPR005068">
    <property type="entry name" value="Phage_lambda_Stf-r2"/>
</dbReference>
<feature type="domain" description="Phage tail fibre protein N-terminal" evidence="3">
    <location>
        <begin position="1"/>
        <end position="150"/>
    </location>
</feature>
<dbReference type="GO" id="GO:0019062">
    <property type="term" value="P:virion attachment to host cell"/>
    <property type="evidence" value="ECO:0007669"/>
    <property type="project" value="InterPro"/>
</dbReference>
<organism evidence="4 5">
    <name type="scientific">Buttiauxella noackiae ATCC 51607</name>
    <dbReference type="NCBI Taxonomy" id="1354255"/>
    <lineage>
        <taxon>Bacteria</taxon>
        <taxon>Pseudomonadati</taxon>
        <taxon>Pseudomonadota</taxon>
        <taxon>Gammaproteobacteria</taxon>
        <taxon>Enterobacterales</taxon>
        <taxon>Enterobacteriaceae</taxon>
        <taxon>Buttiauxella</taxon>
    </lineage>
</organism>
<dbReference type="GO" id="GO:0046718">
    <property type="term" value="P:symbiont entry into host cell"/>
    <property type="evidence" value="ECO:0007669"/>
    <property type="project" value="InterPro"/>
</dbReference>
<dbReference type="EMBL" id="LXEO01000017">
    <property type="protein sequence ID" value="OAT18854.1"/>
    <property type="molecule type" value="Genomic_DNA"/>
</dbReference>